<keyword evidence="1" id="KW-0175">Coiled coil</keyword>
<proteinExistence type="predicted"/>
<dbReference type="EMBL" id="FQTU01000015">
    <property type="protein sequence ID" value="SHF11664.1"/>
    <property type="molecule type" value="Genomic_DNA"/>
</dbReference>
<feature type="coiled-coil region" evidence="1">
    <location>
        <begin position="62"/>
        <end position="89"/>
    </location>
</feature>
<accession>A0A1M4Z0T4</accession>
<dbReference type="GO" id="GO:0004803">
    <property type="term" value="F:transposase activity"/>
    <property type="evidence" value="ECO:0007669"/>
    <property type="project" value="InterPro"/>
</dbReference>
<dbReference type="GO" id="GO:0006313">
    <property type="term" value="P:DNA transposition"/>
    <property type="evidence" value="ECO:0007669"/>
    <property type="project" value="InterPro"/>
</dbReference>
<gene>
    <name evidence="2" type="ORF">SAMN02746064_01907</name>
</gene>
<evidence type="ECO:0000313" key="3">
    <source>
        <dbReference type="Proteomes" id="UP000184251"/>
    </source>
</evidence>
<name>A0A1M4Z0T4_9FIRM</name>
<dbReference type="Gene3D" id="1.10.10.60">
    <property type="entry name" value="Homeodomain-like"/>
    <property type="match status" value="1"/>
</dbReference>
<dbReference type="InterPro" id="IPR002514">
    <property type="entry name" value="Transposase_8"/>
</dbReference>
<keyword evidence="3" id="KW-1185">Reference proteome</keyword>
<dbReference type="OrthoDB" id="9813957at2"/>
<dbReference type="InterPro" id="IPR051839">
    <property type="entry name" value="RD_transcriptional_regulator"/>
</dbReference>
<protein>
    <submittedName>
        <fullName evidence="2">Transposase</fullName>
    </submittedName>
</protein>
<dbReference type="AlphaFoldDB" id="A0A1M4Z0T4"/>
<dbReference type="Proteomes" id="UP000184251">
    <property type="component" value="Unassembled WGS sequence"/>
</dbReference>
<evidence type="ECO:0000313" key="2">
    <source>
        <dbReference type="EMBL" id="SHF11664.1"/>
    </source>
</evidence>
<sequence>MSNAKRNRREFTDEFKKQIVQLYLNGKSKSEIQKEYDLYASTLDRWIKQNQETGSFKAKDNLTDEQKELIELRKRNKQLEMENDILKQAALIMGRK</sequence>
<dbReference type="PANTHER" id="PTHR33215">
    <property type="entry name" value="PROTEIN DISTAL ANTENNA"/>
    <property type="match status" value="1"/>
</dbReference>
<evidence type="ECO:0000256" key="1">
    <source>
        <dbReference type="SAM" id="Coils"/>
    </source>
</evidence>
<dbReference type="GO" id="GO:0003677">
    <property type="term" value="F:DNA binding"/>
    <property type="evidence" value="ECO:0007669"/>
    <property type="project" value="InterPro"/>
</dbReference>
<dbReference type="InterPro" id="IPR009057">
    <property type="entry name" value="Homeodomain-like_sf"/>
</dbReference>
<dbReference type="Pfam" id="PF01527">
    <property type="entry name" value="HTH_Tnp_1"/>
    <property type="match status" value="1"/>
</dbReference>
<dbReference type="STRING" id="1120975.SAMN02746064_01907"/>
<reference evidence="2 3" key="1">
    <citation type="submission" date="2016-11" db="EMBL/GenBank/DDBJ databases">
        <authorList>
            <person name="Jaros S."/>
            <person name="Januszkiewicz K."/>
            <person name="Wedrychowicz H."/>
        </authorList>
    </citation>
    <scope>NUCLEOTIDE SEQUENCE [LARGE SCALE GENOMIC DNA]</scope>
    <source>
        <strain evidence="2 3">DSM 14828</strain>
    </source>
</reference>
<dbReference type="PANTHER" id="PTHR33215:SF11">
    <property type="entry name" value="BLR1542 PROTEIN"/>
    <property type="match status" value="1"/>
</dbReference>
<dbReference type="SUPFAM" id="SSF46689">
    <property type="entry name" value="Homeodomain-like"/>
    <property type="match status" value="1"/>
</dbReference>
<organism evidence="2 3">
    <name type="scientific">Alkalibacter saccharofermentans DSM 14828</name>
    <dbReference type="NCBI Taxonomy" id="1120975"/>
    <lineage>
        <taxon>Bacteria</taxon>
        <taxon>Bacillati</taxon>
        <taxon>Bacillota</taxon>
        <taxon>Clostridia</taxon>
        <taxon>Eubacteriales</taxon>
        <taxon>Eubacteriaceae</taxon>
        <taxon>Alkalibacter</taxon>
    </lineage>
</organism>